<evidence type="ECO:0000256" key="5">
    <source>
        <dbReference type="ARBA" id="ARBA00022867"/>
    </source>
</evidence>
<dbReference type="InterPro" id="IPR002018">
    <property type="entry name" value="CarbesteraseB"/>
</dbReference>
<dbReference type="InterPro" id="IPR029058">
    <property type="entry name" value="AB_hydrolase_fold"/>
</dbReference>
<evidence type="ECO:0000313" key="9">
    <source>
        <dbReference type="WBParaSite" id="nRc.2.0.1.t31319-RA"/>
    </source>
</evidence>
<keyword evidence="6" id="KW-1015">Disulfide bond</keyword>
<dbReference type="WBParaSite" id="nRc.2.0.1.t31319-RA">
    <property type="protein sequence ID" value="nRc.2.0.1.t31319-RA"/>
    <property type="gene ID" value="nRc.2.0.1.g31319"/>
</dbReference>
<keyword evidence="4" id="KW-0378">Hydrolase</keyword>
<dbReference type="PANTHER" id="PTHR43918:SF12">
    <property type="entry name" value="ACETYLCHOLINESTERASE 1"/>
    <property type="match status" value="1"/>
</dbReference>
<dbReference type="GO" id="GO:0005615">
    <property type="term" value="C:extracellular space"/>
    <property type="evidence" value="ECO:0007669"/>
    <property type="project" value="TreeGrafter"/>
</dbReference>
<evidence type="ECO:0000256" key="6">
    <source>
        <dbReference type="ARBA" id="ARBA00023157"/>
    </source>
</evidence>
<dbReference type="GO" id="GO:0006581">
    <property type="term" value="P:acetylcholine catabolic process"/>
    <property type="evidence" value="ECO:0007669"/>
    <property type="project" value="TreeGrafter"/>
</dbReference>
<evidence type="ECO:0000256" key="3">
    <source>
        <dbReference type="ARBA" id="ARBA00022487"/>
    </source>
</evidence>
<evidence type="ECO:0000259" key="7">
    <source>
        <dbReference type="Pfam" id="PF00135"/>
    </source>
</evidence>
<dbReference type="GO" id="GO:0019695">
    <property type="term" value="P:choline metabolic process"/>
    <property type="evidence" value="ECO:0007669"/>
    <property type="project" value="TreeGrafter"/>
</dbReference>
<dbReference type="SUPFAM" id="SSF53474">
    <property type="entry name" value="alpha/beta-Hydrolases"/>
    <property type="match status" value="1"/>
</dbReference>
<dbReference type="PROSITE" id="PS00941">
    <property type="entry name" value="CARBOXYLESTERASE_B_2"/>
    <property type="match status" value="1"/>
</dbReference>
<dbReference type="InterPro" id="IPR019819">
    <property type="entry name" value="Carboxylesterase_B_CS"/>
</dbReference>
<protein>
    <recommendedName>
        <fullName evidence="2">acetylcholinesterase</fullName>
        <ecNumber evidence="2">3.1.1.7</ecNumber>
    </recommendedName>
</protein>
<accession>A0A915JZ30</accession>
<keyword evidence="5" id="KW-0531">Neurotransmitter degradation</keyword>
<comment type="similarity">
    <text evidence="1">Belongs to the type-B carboxylesterase/lipase family.</text>
</comment>
<dbReference type="Gene3D" id="3.40.50.1820">
    <property type="entry name" value="alpha/beta hydrolase"/>
    <property type="match status" value="1"/>
</dbReference>
<dbReference type="EC" id="3.1.1.7" evidence="2"/>
<dbReference type="PRINTS" id="PR00878">
    <property type="entry name" value="CHOLNESTRASE"/>
</dbReference>
<keyword evidence="3" id="KW-0719">Serine esterase</keyword>
<dbReference type="InterPro" id="IPR050654">
    <property type="entry name" value="AChE-related_enzymes"/>
</dbReference>
<dbReference type="AlphaFoldDB" id="A0A915JZ30"/>
<evidence type="ECO:0000256" key="1">
    <source>
        <dbReference type="ARBA" id="ARBA00005964"/>
    </source>
</evidence>
<evidence type="ECO:0000256" key="2">
    <source>
        <dbReference type="ARBA" id="ARBA00013276"/>
    </source>
</evidence>
<dbReference type="GO" id="GO:0005886">
    <property type="term" value="C:plasma membrane"/>
    <property type="evidence" value="ECO:0007669"/>
    <property type="project" value="TreeGrafter"/>
</dbReference>
<dbReference type="Pfam" id="PF00135">
    <property type="entry name" value="COesterase"/>
    <property type="match status" value="1"/>
</dbReference>
<proteinExistence type="inferred from homology"/>
<dbReference type="PANTHER" id="PTHR43918">
    <property type="entry name" value="ACETYLCHOLINESTERASE"/>
    <property type="match status" value="1"/>
</dbReference>
<dbReference type="Proteomes" id="UP000887565">
    <property type="component" value="Unplaced"/>
</dbReference>
<keyword evidence="8" id="KW-1185">Reference proteome</keyword>
<sequence length="196" mass="22671">MFAFQRLDKLYFWKEALKSSEPPLRKRPWNNVFNATSLPNSCHQNLDTYFEAGTFFGADMWNANTKMSEDCLYLNIWVPGRLTTLKDFFNDPSTGDTNGKRNRRTEKLPVMVWIFGGGFWSGTSTLNVYDGKILAAEENVIIVSMNYRLMHSYCIGKRQEFFGCPLLHYKGTEIYYHLLYFALANTTTCETGCLQL</sequence>
<evidence type="ECO:0000256" key="4">
    <source>
        <dbReference type="ARBA" id="ARBA00022801"/>
    </source>
</evidence>
<reference evidence="9" key="1">
    <citation type="submission" date="2022-11" db="UniProtKB">
        <authorList>
            <consortium name="WormBaseParasite"/>
        </authorList>
    </citation>
    <scope>IDENTIFICATION</scope>
</reference>
<name>A0A915JZ30_ROMCU</name>
<feature type="domain" description="Carboxylesterase type B" evidence="7">
    <location>
        <begin position="21"/>
        <end position="149"/>
    </location>
</feature>
<evidence type="ECO:0000313" key="8">
    <source>
        <dbReference type="Proteomes" id="UP000887565"/>
    </source>
</evidence>
<organism evidence="8 9">
    <name type="scientific">Romanomermis culicivorax</name>
    <name type="common">Nematode worm</name>
    <dbReference type="NCBI Taxonomy" id="13658"/>
    <lineage>
        <taxon>Eukaryota</taxon>
        <taxon>Metazoa</taxon>
        <taxon>Ecdysozoa</taxon>
        <taxon>Nematoda</taxon>
        <taxon>Enoplea</taxon>
        <taxon>Dorylaimia</taxon>
        <taxon>Mermithida</taxon>
        <taxon>Mermithoidea</taxon>
        <taxon>Mermithidae</taxon>
        <taxon>Romanomermis</taxon>
    </lineage>
</organism>
<dbReference type="GO" id="GO:0003990">
    <property type="term" value="F:acetylcholinesterase activity"/>
    <property type="evidence" value="ECO:0007669"/>
    <property type="project" value="UniProtKB-EC"/>
</dbReference>
<dbReference type="InterPro" id="IPR000997">
    <property type="entry name" value="Cholinesterase"/>
</dbReference>